<evidence type="ECO:0000313" key="2">
    <source>
        <dbReference type="EMBL" id="CAG6395488.1"/>
    </source>
</evidence>
<protein>
    <submittedName>
        <fullName evidence="2">Uncharacterized protein</fullName>
    </submittedName>
</protein>
<gene>
    <name evidence="2" type="ORF">SCOCK_320089</name>
</gene>
<feature type="region of interest" description="Disordered" evidence="1">
    <location>
        <begin position="52"/>
        <end position="185"/>
    </location>
</feature>
<feature type="compositionally biased region" description="Polar residues" evidence="1">
    <location>
        <begin position="358"/>
        <end position="370"/>
    </location>
</feature>
<name>A0A9W4DSY4_9ACTN</name>
<feature type="compositionally biased region" description="Basic residues" evidence="1">
    <location>
        <begin position="163"/>
        <end position="182"/>
    </location>
</feature>
<proteinExistence type="predicted"/>
<dbReference type="AlphaFoldDB" id="A0A9W4DSY4"/>
<feature type="compositionally biased region" description="Basic residues" evidence="1">
    <location>
        <begin position="69"/>
        <end position="84"/>
    </location>
</feature>
<evidence type="ECO:0000256" key="1">
    <source>
        <dbReference type="SAM" id="MobiDB-lite"/>
    </source>
</evidence>
<accession>A0A9W4DSY4</accession>
<feature type="region of interest" description="Disordered" evidence="1">
    <location>
        <begin position="198"/>
        <end position="400"/>
    </location>
</feature>
<comment type="caution">
    <text evidence="2">The sequence shown here is derived from an EMBL/GenBank/DDBJ whole genome shotgun (WGS) entry which is preliminary data.</text>
</comment>
<feature type="compositionally biased region" description="Basic and acidic residues" evidence="1">
    <location>
        <begin position="314"/>
        <end position="325"/>
    </location>
</feature>
<dbReference type="Proteomes" id="UP001152519">
    <property type="component" value="Unassembled WGS sequence"/>
</dbReference>
<feature type="compositionally biased region" description="Low complexity" evidence="1">
    <location>
        <begin position="248"/>
        <end position="258"/>
    </location>
</feature>
<dbReference type="EMBL" id="CAJSLV010000062">
    <property type="protein sequence ID" value="CAG6395488.1"/>
    <property type="molecule type" value="Genomic_DNA"/>
</dbReference>
<feature type="compositionally biased region" description="Basic and acidic residues" evidence="1">
    <location>
        <begin position="100"/>
        <end position="109"/>
    </location>
</feature>
<sequence>MRRPRHRLPALRPARLRHRPPARPRRLHVAAVLPHVPRRSAGHLHLHVRRVQRRQPDRQDRRIPGLRPHQLRLPRPRRGRHRLLLRLLPPPHRRRRPHAQRPDRADRHPPHPAGRQRRRRHRTAHRPRLPALHRAQRHHRRPGLDRGHRQRRRHRLPGAPDQRRHRHPGRHHLGHLLHRHRPDRADRLHLRRARARRGRRCVAALQPAHRHHRRDLVHHGPGPAQADLGEQPHPDLRLGQRRRRRPELLLGERQQRLPAVAPGRPGQRDHRQAGRRRPAAGRRVGHPQPDHRRPGQHRRRHLQHPAGRRRPHLRPGDRQHRDAHPAQRRHRPLRPAGLHRQHRLARGPGVRAARLQRLTRTPHSGGTAETPSPGRTAARTRALSAGCPPPSRPSARTGTR</sequence>
<evidence type="ECO:0000313" key="3">
    <source>
        <dbReference type="Proteomes" id="UP001152519"/>
    </source>
</evidence>
<feature type="region of interest" description="Disordered" evidence="1">
    <location>
        <begin position="1"/>
        <end position="25"/>
    </location>
</feature>
<feature type="compositionally biased region" description="Basic residues" evidence="1">
    <location>
        <begin position="326"/>
        <end position="345"/>
    </location>
</feature>
<reference evidence="2" key="1">
    <citation type="submission" date="2021-05" db="EMBL/GenBank/DDBJ databases">
        <authorList>
            <person name="Arsene-Ploetze F."/>
        </authorList>
    </citation>
    <scope>NUCLEOTIDE SEQUENCE</scope>
    <source>
        <strain evidence="2">DSM 42138</strain>
    </source>
</reference>
<keyword evidence="3" id="KW-1185">Reference proteome</keyword>
<feature type="compositionally biased region" description="Basic residues" evidence="1">
    <location>
        <begin position="273"/>
        <end position="285"/>
    </location>
</feature>
<feature type="compositionally biased region" description="Basic residues" evidence="1">
    <location>
        <begin position="114"/>
        <end position="128"/>
    </location>
</feature>
<feature type="compositionally biased region" description="Basic and acidic residues" evidence="1">
    <location>
        <begin position="54"/>
        <end position="63"/>
    </location>
</feature>
<organism evidence="2 3">
    <name type="scientific">Actinacidiphila cocklensis</name>
    <dbReference type="NCBI Taxonomy" id="887465"/>
    <lineage>
        <taxon>Bacteria</taxon>
        <taxon>Bacillati</taxon>
        <taxon>Actinomycetota</taxon>
        <taxon>Actinomycetes</taxon>
        <taxon>Kitasatosporales</taxon>
        <taxon>Streptomycetaceae</taxon>
        <taxon>Actinacidiphila</taxon>
    </lineage>
</organism>
<feature type="compositionally biased region" description="Basic residues" evidence="1">
    <location>
        <begin position="294"/>
        <end position="313"/>
    </location>
</feature>